<dbReference type="InterPro" id="IPR023827">
    <property type="entry name" value="Peptidase_S8_Asp-AS"/>
</dbReference>
<dbReference type="PRINTS" id="PR00723">
    <property type="entry name" value="SUBTILISIN"/>
</dbReference>
<comment type="caution">
    <text evidence="14">The sequence shown here is derived from an EMBL/GenBank/DDBJ whole genome shotgun (WGS) entry which is preliminary data.</text>
</comment>
<sequence length="557" mass="60658">MKRIIYVSLFLFLLMVPFEAEGEEPAERVIITFDGEVDEAVLEEYGVEVHHIFNELSAASITITIDEKDELLEETSVSRIDPDPVVKTSSQITDWGYVKVNAPLSKKWGWTGKGIKVGVIDTGIRTNHPDLKVAGGVSFVAGVSSYNDDMGHGTHVAGIISAKDNSIGVVGVAPEANIYAIKALDSKGEGNQSDVVAAIDWAINQKMDIINLSITSPQGSYLLSQTLQKAYNQDIIIIAASGNSLTPLTGSQDVLFPARYPTVIGVGSINRSNQKSSFSYYGESLELVAPGEKILSTFAGYVDGVYKDYSYSDGTSMASPFVAGIAALYKQAYPEFTNAQIRTLMQQSAIDLGVKGKDSSYGYGLVQPPFEVNGEPFISSFPDVKSNAWYAKEIEYLYENDIITGYPDGRFVPQNPVTRAEAVTMLGKAMKLSGELSQTSFTDVPKSNFASGYIKSATDSKLIAGFPDGTFKPNAPITRADVAVILKRAYGYRTDYSKLFKDVPNEKYYFESVHSILTAGITNGYPDGTFRPAESISRAEFAVFLARALDESYRIIE</sequence>
<reference evidence="14 15" key="1">
    <citation type="submission" date="2018-05" db="EMBL/GenBank/DDBJ databases">
        <title>Freshwater and sediment microbial communities from various areas in North America, analyzing microbe dynamics in response to fracking.</title>
        <authorList>
            <person name="Lamendella R."/>
        </authorList>
    </citation>
    <scope>NUCLEOTIDE SEQUENCE [LARGE SCALE GENOMIC DNA]</scope>
    <source>
        <strain evidence="14 15">15_TX</strain>
    </source>
</reference>
<feature type="active site" description="Charge relay system" evidence="11">
    <location>
        <position position="316"/>
    </location>
</feature>
<evidence type="ECO:0000256" key="3">
    <source>
        <dbReference type="ARBA" id="ARBA00011073"/>
    </source>
</evidence>
<feature type="domain" description="SLH" evidence="13">
    <location>
        <begin position="496"/>
        <end position="557"/>
    </location>
</feature>
<dbReference type="RefSeq" id="WP_110063800.1">
    <property type="nucleotide sequence ID" value="NZ_QGTW01000002.1"/>
</dbReference>
<dbReference type="InterPro" id="IPR000209">
    <property type="entry name" value="Peptidase_S8/S53_dom"/>
</dbReference>
<evidence type="ECO:0000313" key="15">
    <source>
        <dbReference type="Proteomes" id="UP000247150"/>
    </source>
</evidence>
<evidence type="ECO:0000256" key="2">
    <source>
        <dbReference type="ARBA" id="ARBA00004613"/>
    </source>
</evidence>
<feature type="active site" description="Charge relay system" evidence="11">
    <location>
        <position position="152"/>
    </location>
</feature>
<dbReference type="GO" id="GO:0005576">
    <property type="term" value="C:extracellular region"/>
    <property type="evidence" value="ECO:0007669"/>
    <property type="project" value="UniProtKB-SubCell"/>
</dbReference>
<proteinExistence type="inferred from homology"/>
<evidence type="ECO:0000256" key="7">
    <source>
        <dbReference type="ARBA" id="ARBA00022729"/>
    </source>
</evidence>
<evidence type="ECO:0000256" key="5">
    <source>
        <dbReference type="ARBA" id="ARBA00022670"/>
    </source>
</evidence>
<dbReference type="PROSITE" id="PS00137">
    <property type="entry name" value="SUBTILASE_HIS"/>
    <property type="match status" value="1"/>
</dbReference>
<gene>
    <name evidence="14" type="ORF">DFO73_102253</name>
</gene>
<dbReference type="Pfam" id="PF00082">
    <property type="entry name" value="Peptidase_S8"/>
    <property type="match status" value="1"/>
</dbReference>
<evidence type="ECO:0000256" key="8">
    <source>
        <dbReference type="ARBA" id="ARBA00022801"/>
    </source>
</evidence>
<dbReference type="Gene3D" id="3.40.50.200">
    <property type="entry name" value="Peptidase S8/S53 domain"/>
    <property type="match status" value="1"/>
</dbReference>
<comment type="cofactor">
    <cofactor evidence="1">
        <name>Ca(2+)</name>
        <dbReference type="ChEBI" id="CHEBI:29108"/>
    </cofactor>
</comment>
<protein>
    <submittedName>
        <fullName evidence="14">S-layer family protein</fullName>
    </submittedName>
</protein>
<keyword evidence="10" id="KW-0106">Calcium</keyword>
<dbReference type="SUPFAM" id="SSF52743">
    <property type="entry name" value="Subtilisin-like"/>
    <property type="match status" value="1"/>
</dbReference>
<dbReference type="InterPro" id="IPR001119">
    <property type="entry name" value="SLH_dom"/>
</dbReference>
<evidence type="ECO:0000256" key="10">
    <source>
        <dbReference type="ARBA" id="ARBA00022837"/>
    </source>
</evidence>
<comment type="similarity">
    <text evidence="3 11 12">Belongs to the peptidase S8 family.</text>
</comment>
<dbReference type="Proteomes" id="UP000247150">
    <property type="component" value="Unassembled WGS sequence"/>
</dbReference>
<keyword evidence="5 11" id="KW-0645">Protease</keyword>
<dbReference type="InterPro" id="IPR023828">
    <property type="entry name" value="Peptidase_S8_Ser-AS"/>
</dbReference>
<dbReference type="PROSITE" id="PS51272">
    <property type="entry name" value="SLH"/>
    <property type="match status" value="3"/>
</dbReference>
<evidence type="ECO:0000256" key="9">
    <source>
        <dbReference type="ARBA" id="ARBA00022825"/>
    </source>
</evidence>
<dbReference type="Pfam" id="PF00395">
    <property type="entry name" value="SLH"/>
    <property type="match status" value="3"/>
</dbReference>
<comment type="subcellular location">
    <subcellularLocation>
        <location evidence="2">Secreted</location>
    </subcellularLocation>
</comment>
<keyword evidence="7" id="KW-0732">Signal</keyword>
<dbReference type="PANTHER" id="PTHR43806">
    <property type="entry name" value="PEPTIDASE S8"/>
    <property type="match status" value="1"/>
</dbReference>
<dbReference type="InterPro" id="IPR015500">
    <property type="entry name" value="Peptidase_S8_subtilisin-rel"/>
</dbReference>
<dbReference type="PROSITE" id="PS51892">
    <property type="entry name" value="SUBTILASE"/>
    <property type="match status" value="1"/>
</dbReference>
<dbReference type="PROSITE" id="PS00136">
    <property type="entry name" value="SUBTILASE_ASP"/>
    <property type="match status" value="1"/>
</dbReference>
<accession>A0A2V3A3T4</accession>
<dbReference type="InterPro" id="IPR036852">
    <property type="entry name" value="Peptidase_S8/S53_dom_sf"/>
</dbReference>
<dbReference type="PANTHER" id="PTHR43806:SF11">
    <property type="entry name" value="CEREVISIN-RELATED"/>
    <property type="match status" value="1"/>
</dbReference>
<evidence type="ECO:0000313" key="14">
    <source>
        <dbReference type="EMBL" id="PWW31258.1"/>
    </source>
</evidence>
<dbReference type="InterPro" id="IPR050131">
    <property type="entry name" value="Peptidase_S8_subtilisin-like"/>
</dbReference>
<evidence type="ECO:0000256" key="12">
    <source>
        <dbReference type="RuleBase" id="RU003355"/>
    </source>
</evidence>
<dbReference type="GO" id="GO:0004252">
    <property type="term" value="F:serine-type endopeptidase activity"/>
    <property type="evidence" value="ECO:0007669"/>
    <property type="project" value="UniProtKB-UniRule"/>
</dbReference>
<feature type="domain" description="SLH" evidence="13">
    <location>
        <begin position="377"/>
        <end position="440"/>
    </location>
</feature>
<dbReference type="PROSITE" id="PS00138">
    <property type="entry name" value="SUBTILASE_SER"/>
    <property type="match status" value="1"/>
</dbReference>
<feature type="domain" description="SLH" evidence="13">
    <location>
        <begin position="441"/>
        <end position="495"/>
    </location>
</feature>
<keyword evidence="6" id="KW-0479">Metal-binding</keyword>
<dbReference type="OrthoDB" id="9798386at2"/>
<evidence type="ECO:0000256" key="11">
    <source>
        <dbReference type="PROSITE-ProRule" id="PRU01240"/>
    </source>
</evidence>
<keyword evidence="9 11" id="KW-0720">Serine protease</keyword>
<organism evidence="14 15">
    <name type="scientific">Cytobacillus oceanisediminis</name>
    <dbReference type="NCBI Taxonomy" id="665099"/>
    <lineage>
        <taxon>Bacteria</taxon>
        <taxon>Bacillati</taxon>
        <taxon>Bacillota</taxon>
        <taxon>Bacilli</taxon>
        <taxon>Bacillales</taxon>
        <taxon>Bacillaceae</taxon>
        <taxon>Cytobacillus</taxon>
    </lineage>
</organism>
<evidence type="ECO:0000256" key="1">
    <source>
        <dbReference type="ARBA" id="ARBA00001913"/>
    </source>
</evidence>
<dbReference type="AlphaFoldDB" id="A0A2V3A3T4"/>
<name>A0A2V3A3T4_9BACI</name>
<dbReference type="InterPro" id="IPR034202">
    <property type="entry name" value="Subtilisin_Carlsberg-like"/>
</dbReference>
<evidence type="ECO:0000256" key="4">
    <source>
        <dbReference type="ARBA" id="ARBA00022525"/>
    </source>
</evidence>
<dbReference type="InterPro" id="IPR037045">
    <property type="entry name" value="S8pro/Inhibitor_I9_sf"/>
</dbReference>
<evidence type="ECO:0000259" key="13">
    <source>
        <dbReference type="PROSITE" id="PS51272"/>
    </source>
</evidence>
<keyword evidence="8 11" id="KW-0378">Hydrolase</keyword>
<dbReference type="EMBL" id="QGTW01000002">
    <property type="protein sequence ID" value="PWW31258.1"/>
    <property type="molecule type" value="Genomic_DNA"/>
</dbReference>
<dbReference type="Gene3D" id="3.30.70.80">
    <property type="entry name" value="Peptidase S8 propeptide/proteinase inhibitor I9"/>
    <property type="match status" value="1"/>
</dbReference>
<dbReference type="GO" id="GO:0006508">
    <property type="term" value="P:proteolysis"/>
    <property type="evidence" value="ECO:0007669"/>
    <property type="project" value="UniProtKB-KW"/>
</dbReference>
<feature type="active site" description="Charge relay system" evidence="11">
    <location>
        <position position="121"/>
    </location>
</feature>
<dbReference type="GO" id="GO:0046872">
    <property type="term" value="F:metal ion binding"/>
    <property type="evidence" value="ECO:0007669"/>
    <property type="project" value="UniProtKB-KW"/>
</dbReference>
<dbReference type="CDD" id="cd07477">
    <property type="entry name" value="Peptidases_S8_Subtilisin_subset"/>
    <property type="match status" value="1"/>
</dbReference>
<keyword evidence="4" id="KW-0964">Secreted</keyword>
<evidence type="ECO:0000256" key="6">
    <source>
        <dbReference type="ARBA" id="ARBA00022723"/>
    </source>
</evidence>
<dbReference type="InterPro" id="IPR022398">
    <property type="entry name" value="Peptidase_S8_His-AS"/>
</dbReference>